<dbReference type="PIRSF" id="PIRSF036392">
    <property type="entry name" value="RR_ARR_type-B"/>
    <property type="match status" value="1"/>
</dbReference>
<comment type="similarity">
    <text evidence="2">Belongs to the ARR family. Type-B subfamily.</text>
</comment>
<organism evidence="16">
    <name type="scientific">Davidia involucrata</name>
    <name type="common">Dove tree</name>
    <dbReference type="NCBI Taxonomy" id="16924"/>
    <lineage>
        <taxon>Eukaryota</taxon>
        <taxon>Viridiplantae</taxon>
        <taxon>Streptophyta</taxon>
        <taxon>Embryophyta</taxon>
        <taxon>Tracheophyta</taxon>
        <taxon>Spermatophyta</taxon>
        <taxon>Magnoliopsida</taxon>
        <taxon>eudicotyledons</taxon>
        <taxon>Gunneridae</taxon>
        <taxon>Pentapetalae</taxon>
        <taxon>asterids</taxon>
        <taxon>Cornales</taxon>
        <taxon>Nyssaceae</taxon>
        <taxon>Davidia</taxon>
    </lineage>
</organism>
<dbReference type="FunFam" id="1.10.10.60:FF:000007">
    <property type="entry name" value="Two-component response regulator"/>
    <property type="match status" value="1"/>
</dbReference>
<dbReference type="GO" id="GO:0003700">
    <property type="term" value="F:DNA-binding transcription factor activity"/>
    <property type="evidence" value="ECO:0007669"/>
    <property type="project" value="UniProtKB-UniRule"/>
</dbReference>
<feature type="compositionally biased region" description="Basic and acidic residues" evidence="13">
    <location>
        <begin position="141"/>
        <end position="152"/>
    </location>
</feature>
<reference evidence="16" key="1">
    <citation type="submission" date="2019-08" db="EMBL/GenBank/DDBJ databases">
        <title>Reference gene set and small RNA set construction with multiple tissues from Davidia involucrata Baill.</title>
        <authorList>
            <person name="Yang H."/>
            <person name="Zhou C."/>
            <person name="Li G."/>
            <person name="Wang J."/>
            <person name="Gao P."/>
            <person name="Wang M."/>
            <person name="Wang R."/>
            <person name="Zhao Y."/>
        </authorList>
    </citation>
    <scope>NUCLEOTIDE SEQUENCE</scope>
    <source>
        <tissue evidence="16">Mixed with DoveR01_LX</tissue>
    </source>
</reference>
<feature type="region of interest" description="Disordered" evidence="13">
    <location>
        <begin position="141"/>
        <end position="202"/>
    </location>
</feature>
<feature type="modified residue" description="4-aspartylphosphate" evidence="12">
    <location>
        <position position="70"/>
    </location>
</feature>
<comment type="subcellular location">
    <subcellularLocation>
        <location evidence="1 11">Nucleus</location>
    </subcellularLocation>
</comment>
<dbReference type="GO" id="GO:0009736">
    <property type="term" value="P:cytokinin-activated signaling pathway"/>
    <property type="evidence" value="ECO:0007669"/>
    <property type="project" value="UniProtKB-KW"/>
</dbReference>
<evidence type="ECO:0000313" key="16">
    <source>
        <dbReference type="EMBL" id="MPA44521.1"/>
    </source>
</evidence>
<dbReference type="GO" id="GO:0003677">
    <property type="term" value="F:DNA binding"/>
    <property type="evidence" value="ECO:0007669"/>
    <property type="project" value="UniProtKB-KW"/>
</dbReference>
<dbReference type="PANTHER" id="PTHR43874:SF7">
    <property type="entry name" value="TWO-COMPONENT RESPONSE REGULATOR ARR10"/>
    <property type="match status" value="1"/>
</dbReference>
<evidence type="ECO:0000256" key="10">
    <source>
        <dbReference type="ARBA" id="ARBA00023242"/>
    </source>
</evidence>
<evidence type="ECO:0000256" key="9">
    <source>
        <dbReference type="ARBA" id="ARBA00023163"/>
    </source>
</evidence>
<evidence type="ECO:0000256" key="2">
    <source>
        <dbReference type="ARBA" id="ARBA00006015"/>
    </source>
</evidence>
<dbReference type="Pfam" id="PF00249">
    <property type="entry name" value="Myb_DNA-binding"/>
    <property type="match status" value="1"/>
</dbReference>
<dbReference type="InterPro" id="IPR017053">
    <property type="entry name" value="Response_reg_B-typ_pln"/>
</dbReference>
<dbReference type="InterPro" id="IPR009057">
    <property type="entry name" value="Homeodomain-like_sf"/>
</dbReference>
<accession>A0A5B6ZLQ1</accession>
<keyword evidence="9 11" id="KW-0804">Transcription</keyword>
<feature type="compositionally biased region" description="Basic and acidic residues" evidence="13">
    <location>
        <begin position="186"/>
        <end position="198"/>
    </location>
</feature>
<evidence type="ECO:0000256" key="7">
    <source>
        <dbReference type="ARBA" id="ARBA00023125"/>
    </source>
</evidence>
<evidence type="ECO:0000256" key="5">
    <source>
        <dbReference type="ARBA" id="ARBA00023012"/>
    </source>
</evidence>
<evidence type="ECO:0000259" key="14">
    <source>
        <dbReference type="PROSITE" id="PS50110"/>
    </source>
</evidence>
<dbReference type="SUPFAM" id="SSF46689">
    <property type="entry name" value="Homeodomain-like"/>
    <property type="match status" value="1"/>
</dbReference>
<dbReference type="CDD" id="cd17584">
    <property type="entry name" value="REC_typeB_ARR-like"/>
    <property type="match status" value="1"/>
</dbReference>
<keyword evidence="4" id="KW-0932">Cytokinin signaling pathway</keyword>
<dbReference type="InterPro" id="IPR011006">
    <property type="entry name" value="CheY-like_superfamily"/>
</dbReference>
<dbReference type="InterPro" id="IPR001005">
    <property type="entry name" value="SANT/Myb"/>
</dbReference>
<comment type="function">
    <text evidence="11">Transcriptional activator that binds specific DNA sequence.</text>
</comment>
<dbReference type="NCBIfam" id="TIGR01557">
    <property type="entry name" value="myb_SHAQKYF"/>
    <property type="match status" value="1"/>
</dbReference>
<dbReference type="Pfam" id="PF00072">
    <property type="entry name" value="Response_reg"/>
    <property type="match status" value="1"/>
</dbReference>
<dbReference type="GO" id="GO:0005634">
    <property type="term" value="C:nucleus"/>
    <property type="evidence" value="ECO:0007669"/>
    <property type="project" value="UniProtKB-SubCell"/>
</dbReference>
<keyword evidence="10 11" id="KW-0539">Nucleus</keyword>
<evidence type="ECO:0000256" key="11">
    <source>
        <dbReference type="PIRNR" id="PIRNR036392"/>
    </source>
</evidence>
<evidence type="ECO:0000256" key="6">
    <source>
        <dbReference type="ARBA" id="ARBA00023015"/>
    </source>
</evidence>
<gene>
    <name evidence="16" type="ORF">Din_013962</name>
</gene>
<dbReference type="SUPFAM" id="SSF52172">
    <property type="entry name" value="CheY-like"/>
    <property type="match status" value="1"/>
</dbReference>
<dbReference type="PROSITE" id="PS51294">
    <property type="entry name" value="HTH_MYB"/>
    <property type="match status" value="1"/>
</dbReference>
<dbReference type="AlphaFoldDB" id="A0A5B6ZLQ1"/>
<dbReference type="Gene3D" id="1.10.10.60">
    <property type="entry name" value="Homeodomain-like"/>
    <property type="match status" value="1"/>
</dbReference>
<sequence>MTMGQRTDEPSDQFPVGLRVLAVDDDPTCLMLLETLLRKCQYHVTTTSQAITALKLLRENKNKFDLVISDVHMPDMDGFKLLELVGLEMDLPVIMLSANGDTKLVMKGITHGACDYLLKPVRIEELKNIWIHVVRRRMLDSKESNKSDKPYRENGGQGLTGKENSDQNGKLNKKRKDQIEDEDEEHDKNGHNNEDPSSQKKPRVVWSVELHRKFMAAVHQLGIDKAVPKRILDLMNVEKLTRENVASHLQKYKLYLKRISSVTSQQANMVAALGSADSAYLRMDSLNGIGNIHTMAGPGQIQSAAFRSFSPSGILGRLNSPTGLGMRSLSSSGVVQLGHAQNSSNLINDTFHQVIPAGNQNGNVLQGMPTSLELDQLQHNKGVTHNGELSITANDSTVFPISSSFSDANINVGSSSNSLLGAPNNPIMLQVHHQEIQRTGAFGDQSSVSVASNSEFPSHLQDFGRCNDNWPFAVQSSGVQSNSFTFSDCFKQATPSDLRDNISSTAIHIGSNPHDVNSITLVPDQLLDSRTDLQCQVASISSNSGQDINYTQKQGWDDHKQDASHHSNFMCSSMNSSIPCGVVAPFSQSLDPENTIFHGNTDFNLIGNFVDPLLMQHNDVKQKAMNTPLKLKQGYLMEQQGGHAYNNVGYLEDLVSEMMKQEPF</sequence>
<dbReference type="GO" id="GO:0000160">
    <property type="term" value="P:phosphorelay signal transduction system"/>
    <property type="evidence" value="ECO:0007669"/>
    <property type="project" value="UniProtKB-KW"/>
</dbReference>
<dbReference type="EMBL" id="GHES01013962">
    <property type="protein sequence ID" value="MPA44521.1"/>
    <property type="molecule type" value="Transcribed_RNA"/>
</dbReference>
<dbReference type="PROSITE" id="PS50110">
    <property type="entry name" value="RESPONSE_REGULATORY"/>
    <property type="match status" value="1"/>
</dbReference>
<dbReference type="InterPro" id="IPR001789">
    <property type="entry name" value="Sig_transdc_resp-reg_receiver"/>
</dbReference>
<dbReference type="Gene3D" id="3.40.50.2300">
    <property type="match status" value="1"/>
</dbReference>
<evidence type="ECO:0000256" key="13">
    <source>
        <dbReference type="SAM" id="MobiDB-lite"/>
    </source>
</evidence>
<keyword evidence="7 11" id="KW-0238">DNA-binding</keyword>
<evidence type="ECO:0000256" key="1">
    <source>
        <dbReference type="ARBA" id="ARBA00004123"/>
    </source>
</evidence>
<feature type="domain" description="Response regulatory" evidence="14">
    <location>
        <begin position="19"/>
        <end position="134"/>
    </location>
</feature>
<evidence type="ECO:0000256" key="12">
    <source>
        <dbReference type="PROSITE-ProRule" id="PRU00169"/>
    </source>
</evidence>
<proteinExistence type="inferred from homology"/>
<protein>
    <recommendedName>
        <fullName evidence="11">Two-component response regulator</fullName>
    </recommendedName>
</protein>
<keyword evidence="6 11" id="KW-0805">Transcription regulation</keyword>
<keyword evidence="3 12" id="KW-0597">Phosphoprotein</keyword>
<feature type="domain" description="HTH myb-type" evidence="15">
    <location>
        <begin position="198"/>
        <end position="257"/>
    </location>
</feature>
<evidence type="ECO:0000256" key="3">
    <source>
        <dbReference type="ARBA" id="ARBA00022553"/>
    </source>
</evidence>
<dbReference type="InterPro" id="IPR006447">
    <property type="entry name" value="Myb_dom_plants"/>
</dbReference>
<evidence type="ECO:0000259" key="15">
    <source>
        <dbReference type="PROSITE" id="PS51294"/>
    </source>
</evidence>
<dbReference type="PANTHER" id="PTHR43874">
    <property type="entry name" value="TWO-COMPONENT RESPONSE REGULATOR"/>
    <property type="match status" value="1"/>
</dbReference>
<dbReference type="InterPro" id="IPR045279">
    <property type="entry name" value="ARR-like"/>
</dbReference>
<keyword evidence="5 11" id="KW-0902">Two-component regulatory system</keyword>
<dbReference type="InterPro" id="IPR017930">
    <property type="entry name" value="Myb_dom"/>
</dbReference>
<dbReference type="SMART" id="SM00448">
    <property type="entry name" value="REC"/>
    <property type="match status" value="1"/>
</dbReference>
<evidence type="ECO:0000256" key="8">
    <source>
        <dbReference type="ARBA" id="ARBA00023159"/>
    </source>
</evidence>
<evidence type="ECO:0000256" key="4">
    <source>
        <dbReference type="ARBA" id="ARBA00022864"/>
    </source>
</evidence>
<name>A0A5B6ZLQ1_DAVIN</name>
<keyword evidence="8 11" id="KW-0010">Activator</keyword>